<dbReference type="Gene3D" id="3.40.605.10">
    <property type="entry name" value="Aldehyde Dehydrogenase, Chain A, domain 1"/>
    <property type="match status" value="1"/>
</dbReference>
<organism evidence="4 5">
    <name type="scientific">Streptomyces mirabilis</name>
    <dbReference type="NCBI Taxonomy" id="68239"/>
    <lineage>
        <taxon>Bacteria</taxon>
        <taxon>Bacillati</taxon>
        <taxon>Actinomycetota</taxon>
        <taxon>Actinomycetes</taxon>
        <taxon>Kitasatosporales</taxon>
        <taxon>Streptomycetaceae</taxon>
        <taxon>Streptomyces</taxon>
    </lineage>
</organism>
<dbReference type="PANTHER" id="PTHR42991">
    <property type="entry name" value="ALDEHYDE DEHYDROGENASE"/>
    <property type="match status" value="1"/>
</dbReference>
<dbReference type="InterPro" id="IPR051020">
    <property type="entry name" value="ALDH-related_metabolic_enz"/>
</dbReference>
<gene>
    <name evidence="4" type="ORF">SAMN02787118_11484</name>
</gene>
<dbReference type="AlphaFoldDB" id="A0A1I2N4X2"/>
<evidence type="ECO:0000256" key="1">
    <source>
        <dbReference type="ARBA" id="ARBA00009986"/>
    </source>
</evidence>
<evidence type="ECO:0000313" key="5">
    <source>
        <dbReference type="Proteomes" id="UP000181942"/>
    </source>
</evidence>
<dbReference type="InterPro" id="IPR016162">
    <property type="entry name" value="Ald_DH_N"/>
</dbReference>
<name>A0A1I2N4X2_9ACTN</name>
<feature type="domain" description="Aldehyde dehydrogenase" evidence="3">
    <location>
        <begin position="17"/>
        <end position="473"/>
    </location>
</feature>
<proteinExistence type="inferred from homology"/>
<dbReference type="EMBL" id="FONR01000014">
    <property type="protein sequence ID" value="SFF96566.1"/>
    <property type="molecule type" value="Genomic_DNA"/>
</dbReference>
<evidence type="ECO:0000259" key="3">
    <source>
        <dbReference type="Pfam" id="PF00171"/>
    </source>
</evidence>
<dbReference type="InterPro" id="IPR016163">
    <property type="entry name" value="Ald_DH_C"/>
</dbReference>
<accession>A0A1I2N4X2</accession>
<evidence type="ECO:0000256" key="2">
    <source>
        <dbReference type="ARBA" id="ARBA00023002"/>
    </source>
</evidence>
<evidence type="ECO:0000313" key="4">
    <source>
        <dbReference type="EMBL" id="SFF96566.1"/>
    </source>
</evidence>
<dbReference type="Pfam" id="PF00171">
    <property type="entry name" value="Aldedh"/>
    <property type="match status" value="1"/>
</dbReference>
<dbReference type="RefSeq" id="WP_177324208.1">
    <property type="nucleotide sequence ID" value="NZ_FONR01000014.1"/>
</dbReference>
<dbReference type="GO" id="GO:0008911">
    <property type="term" value="F:lactaldehyde dehydrogenase (NAD+) activity"/>
    <property type="evidence" value="ECO:0007669"/>
    <property type="project" value="TreeGrafter"/>
</dbReference>
<sequence length="480" mass="49131">MAPVELLIGSRWKASAGSGRTRDVTAPFDGSTVGTVAVAGPEDVEVALAAAERGAAVWRRTPAHERMTVLLRAAELADQRAAKIAQTISAESGKTITEATGEAARSGDLIRLAAFEGTQLYGETLPLDANRGTGQDKVGFTLRQPCGVVVAITPFNYPALLVLHKLAPALAAGNAVVLKPATSTPLTALALAECFVDAGLPEGVLSVLVGSGAALGDALVTDPRVRKISFTGSTATGEHIARVAGVKKLSLELGASCPVVVLPDADLELAASAVALGGYVNAGQVCISVQRVITHPSVTADFLDALVPKVKAIRTGDPSSPDTTMGSLITTAEAERVERAIAQAGADGARVLTGGERDGTVVSPAVVADVDPNSPFSQQELFGPAVAVSSAADWESAIAQANGTAYGLGAGIFTSDVAGAVRAIREIDAGSVHINWTPLWRADLMPYGGLKGSGYGKEGPRAAVSEMTEVKTIVLHGRPW</sequence>
<dbReference type="PANTHER" id="PTHR42991:SF1">
    <property type="entry name" value="ALDEHYDE DEHYDROGENASE"/>
    <property type="match status" value="1"/>
</dbReference>
<dbReference type="Proteomes" id="UP000181942">
    <property type="component" value="Unassembled WGS sequence"/>
</dbReference>
<dbReference type="InterPro" id="IPR016161">
    <property type="entry name" value="Ald_DH/histidinol_DH"/>
</dbReference>
<dbReference type="SUPFAM" id="SSF53720">
    <property type="entry name" value="ALDH-like"/>
    <property type="match status" value="1"/>
</dbReference>
<comment type="similarity">
    <text evidence="1">Belongs to the aldehyde dehydrogenase family.</text>
</comment>
<dbReference type="Gene3D" id="3.40.309.10">
    <property type="entry name" value="Aldehyde Dehydrogenase, Chain A, domain 2"/>
    <property type="match status" value="1"/>
</dbReference>
<dbReference type="InterPro" id="IPR015590">
    <property type="entry name" value="Aldehyde_DH_dom"/>
</dbReference>
<reference evidence="4 5" key="1">
    <citation type="submission" date="2016-10" db="EMBL/GenBank/DDBJ databases">
        <authorList>
            <person name="de Groot N.N."/>
        </authorList>
    </citation>
    <scope>NUCLEOTIDE SEQUENCE [LARGE SCALE GENOMIC DNA]</scope>
    <source>
        <strain evidence="4 5">OK461</strain>
    </source>
</reference>
<protein>
    <submittedName>
        <fullName evidence="4">Glyceraldehyde-3-phosphate dehydrogenase (NADP+)</fullName>
    </submittedName>
</protein>
<dbReference type="FunFam" id="3.40.605.10:FF:000007">
    <property type="entry name" value="NAD/NADP-dependent betaine aldehyde dehydrogenase"/>
    <property type="match status" value="1"/>
</dbReference>
<keyword evidence="2" id="KW-0560">Oxidoreductase</keyword>